<dbReference type="EMBL" id="GGEC01074106">
    <property type="protein sequence ID" value="MBX54590.1"/>
    <property type="molecule type" value="Transcribed_RNA"/>
</dbReference>
<proteinExistence type="predicted"/>
<organism evidence="1">
    <name type="scientific">Rhizophora mucronata</name>
    <name type="common">Asiatic mangrove</name>
    <dbReference type="NCBI Taxonomy" id="61149"/>
    <lineage>
        <taxon>Eukaryota</taxon>
        <taxon>Viridiplantae</taxon>
        <taxon>Streptophyta</taxon>
        <taxon>Embryophyta</taxon>
        <taxon>Tracheophyta</taxon>
        <taxon>Spermatophyta</taxon>
        <taxon>Magnoliopsida</taxon>
        <taxon>eudicotyledons</taxon>
        <taxon>Gunneridae</taxon>
        <taxon>Pentapetalae</taxon>
        <taxon>rosids</taxon>
        <taxon>fabids</taxon>
        <taxon>Malpighiales</taxon>
        <taxon>Rhizophoraceae</taxon>
        <taxon>Rhizophora</taxon>
    </lineage>
</organism>
<accession>A0A2P2PIK1</accession>
<name>A0A2P2PIK1_RHIMU</name>
<dbReference type="AlphaFoldDB" id="A0A2P2PIK1"/>
<protein>
    <submittedName>
        <fullName evidence="1">Uncharacterized protein</fullName>
    </submittedName>
</protein>
<evidence type="ECO:0000313" key="1">
    <source>
        <dbReference type="EMBL" id="MBX54590.1"/>
    </source>
</evidence>
<sequence>MVGVAICVSVSMIKIRGYCSIEIHPFIQFSTIIGFFLDS</sequence>
<reference evidence="1" key="1">
    <citation type="submission" date="2018-02" db="EMBL/GenBank/DDBJ databases">
        <title>Rhizophora mucronata_Transcriptome.</title>
        <authorList>
            <person name="Meera S.P."/>
            <person name="Sreeshan A."/>
            <person name="Augustine A."/>
        </authorList>
    </citation>
    <scope>NUCLEOTIDE SEQUENCE</scope>
    <source>
        <tissue evidence="1">Leaf</tissue>
    </source>
</reference>